<name>A0A318KLB9_9NEIS</name>
<keyword evidence="4" id="KW-0670">Pyruvate</keyword>
<dbReference type="SMART" id="SM00830">
    <property type="entry name" value="CM_2"/>
    <property type="match status" value="1"/>
</dbReference>
<dbReference type="GO" id="GO:0009697">
    <property type="term" value="P:salicylic acid biosynthetic process"/>
    <property type="evidence" value="ECO:0007669"/>
    <property type="project" value="TreeGrafter"/>
</dbReference>
<organism evidence="4 5">
    <name type="scientific">Rivihabitans pingtungensis</name>
    <dbReference type="NCBI Taxonomy" id="1054498"/>
    <lineage>
        <taxon>Bacteria</taxon>
        <taxon>Pseudomonadati</taxon>
        <taxon>Pseudomonadota</taxon>
        <taxon>Betaproteobacteria</taxon>
        <taxon>Neisseriales</taxon>
        <taxon>Aquaspirillaceae</taxon>
        <taxon>Rivihabitans</taxon>
    </lineage>
</organism>
<dbReference type="PANTHER" id="PTHR38041:SF1">
    <property type="entry name" value="CHORISMATE MUTASE"/>
    <property type="match status" value="1"/>
</dbReference>
<reference evidence="4 5" key="1">
    <citation type="submission" date="2018-05" db="EMBL/GenBank/DDBJ databases">
        <title>Genomic Encyclopedia of Type Strains, Phase IV (KMG-IV): sequencing the most valuable type-strain genomes for metagenomic binning, comparative biology and taxonomic classification.</title>
        <authorList>
            <person name="Goeker M."/>
        </authorList>
    </citation>
    <scope>NUCLEOTIDE SEQUENCE [LARGE SCALE GENOMIC DNA]</scope>
    <source>
        <strain evidence="4 5">DSM 29661</strain>
    </source>
</reference>
<evidence type="ECO:0000256" key="1">
    <source>
        <dbReference type="ARBA" id="ARBA00012404"/>
    </source>
</evidence>
<dbReference type="AlphaFoldDB" id="A0A318KLB9"/>
<dbReference type="Pfam" id="PF01817">
    <property type="entry name" value="CM_2"/>
    <property type="match status" value="1"/>
</dbReference>
<evidence type="ECO:0000313" key="5">
    <source>
        <dbReference type="Proteomes" id="UP000247555"/>
    </source>
</evidence>
<dbReference type="InterPro" id="IPR002701">
    <property type="entry name" value="CM_II_prokaryot"/>
</dbReference>
<dbReference type="InterPro" id="IPR051331">
    <property type="entry name" value="Chorismate_mutase-related"/>
</dbReference>
<dbReference type="GO" id="GO:0046417">
    <property type="term" value="P:chorismate metabolic process"/>
    <property type="evidence" value="ECO:0007669"/>
    <property type="project" value="InterPro"/>
</dbReference>
<dbReference type="PROSITE" id="PS51168">
    <property type="entry name" value="CHORISMATE_MUT_2"/>
    <property type="match status" value="1"/>
</dbReference>
<dbReference type="GO" id="GO:0004106">
    <property type="term" value="F:chorismate mutase activity"/>
    <property type="evidence" value="ECO:0007669"/>
    <property type="project" value="UniProtKB-EC"/>
</dbReference>
<proteinExistence type="predicted"/>
<sequence length="96" mass="10594">MTPCASLDEVRHHIDRIDRQLVALIAERGGYVAQAAGFKRSADEVAASQRVAQVLDKVRALAQQQGASPEVVTAVWQAMIEAFIREEHAQWQAQAK</sequence>
<comment type="caution">
    <text evidence="4">The sequence shown here is derived from an EMBL/GenBank/DDBJ whole genome shotgun (WGS) entry which is preliminary data.</text>
</comment>
<dbReference type="SUPFAM" id="SSF48600">
    <property type="entry name" value="Chorismate mutase II"/>
    <property type="match status" value="1"/>
</dbReference>
<dbReference type="Proteomes" id="UP000247555">
    <property type="component" value="Unassembled WGS sequence"/>
</dbReference>
<dbReference type="InterPro" id="IPR036979">
    <property type="entry name" value="CM_dom_sf"/>
</dbReference>
<gene>
    <name evidence="4" type="ORF">DFR34_11763</name>
</gene>
<dbReference type="OrthoDB" id="5334665at2"/>
<dbReference type="GO" id="GO:0016829">
    <property type="term" value="F:lyase activity"/>
    <property type="evidence" value="ECO:0007669"/>
    <property type="project" value="UniProtKB-KW"/>
</dbReference>
<dbReference type="EMBL" id="QJKI01000017">
    <property type="protein sequence ID" value="PXX77458.1"/>
    <property type="molecule type" value="Genomic_DNA"/>
</dbReference>
<keyword evidence="4" id="KW-0456">Lyase</keyword>
<evidence type="ECO:0000256" key="2">
    <source>
        <dbReference type="ARBA" id="ARBA00023235"/>
    </source>
</evidence>
<keyword evidence="2" id="KW-0413">Isomerase</keyword>
<evidence type="ECO:0000259" key="3">
    <source>
        <dbReference type="PROSITE" id="PS51168"/>
    </source>
</evidence>
<dbReference type="Gene3D" id="1.20.59.10">
    <property type="entry name" value="Chorismate mutase"/>
    <property type="match status" value="1"/>
</dbReference>
<protein>
    <recommendedName>
        <fullName evidence="1">chorismate mutase</fullName>
        <ecNumber evidence="1">5.4.99.5</ecNumber>
    </recommendedName>
</protein>
<dbReference type="InterPro" id="IPR036263">
    <property type="entry name" value="Chorismate_II_sf"/>
</dbReference>
<dbReference type="EC" id="5.4.99.5" evidence="1"/>
<dbReference type="PANTHER" id="PTHR38041">
    <property type="entry name" value="CHORISMATE MUTASE"/>
    <property type="match status" value="1"/>
</dbReference>
<keyword evidence="5" id="KW-1185">Reference proteome</keyword>
<feature type="domain" description="Chorismate mutase" evidence="3">
    <location>
        <begin position="1"/>
        <end position="91"/>
    </location>
</feature>
<accession>A0A318KLB9</accession>
<evidence type="ECO:0000313" key="4">
    <source>
        <dbReference type="EMBL" id="PXX77458.1"/>
    </source>
</evidence>